<keyword evidence="3" id="KW-1185">Reference proteome</keyword>
<evidence type="ECO:0000256" key="1">
    <source>
        <dbReference type="SAM" id="MobiDB-lite"/>
    </source>
</evidence>
<dbReference type="PANTHER" id="PTHR24260:SF136">
    <property type="entry name" value="GH08193P-RELATED"/>
    <property type="match status" value="1"/>
</dbReference>
<dbReference type="Pfam" id="PF00089">
    <property type="entry name" value="Trypsin"/>
    <property type="match status" value="1"/>
</dbReference>
<dbReference type="InterPro" id="IPR001254">
    <property type="entry name" value="Trypsin_dom"/>
</dbReference>
<feature type="domain" description="Peptidase S1" evidence="2">
    <location>
        <begin position="36"/>
        <end position="189"/>
    </location>
</feature>
<reference evidence="4" key="1">
    <citation type="submission" date="2022-11" db="UniProtKB">
        <authorList>
            <consortium name="WormBaseParasite"/>
        </authorList>
    </citation>
    <scope>IDENTIFICATION</scope>
</reference>
<dbReference type="GO" id="GO:0004252">
    <property type="term" value="F:serine-type endopeptidase activity"/>
    <property type="evidence" value="ECO:0007669"/>
    <property type="project" value="InterPro"/>
</dbReference>
<dbReference type="InterPro" id="IPR051333">
    <property type="entry name" value="CLIP_Serine_Protease"/>
</dbReference>
<dbReference type="InterPro" id="IPR009003">
    <property type="entry name" value="Peptidase_S1_PA"/>
</dbReference>
<feature type="region of interest" description="Disordered" evidence="1">
    <location>
        <begin position="202"/>
        <end position="221"/>
    </location>
</feature>
<sequence>MPLDGFFIDYRPVDEFSRDEFDIKNFGFADLVAFFPGWKFELYANDIAIILLPTEINDIEPVLLAKNFIEGENDMGVNVGYGDMDIDMDIENISKTLLKIDIPILPFEECIQSNVYSVMCAGTSEKRSDHGDSGGPLFFNASDGKEYQIGIANGMALKSGNFPLPWDVPDYVAYIRISAYCIWIEQTTKGEAKCVEIGGMSTSNQNPQVPENGDEPDVPPNTNKLNDTTAKAQIAGITEVQKSDENNGAVSKNCILLTLFFSFILNFFELVF</sequence>
<evidence type="ECO:0000259" key="2">
    <source>
        <dbReference type="PROSITE" id="PS50240"/>
    </source>
</evidence>
<dbReference type="SUPFAM" id="SSF50494">
    <property type="entry name" value="Trypsin-like serine proteases"/>
    <property type="match status" value="1"/>
</dbReference>
<dbReference type="Gene3D" id="2.40.10.10">
    <property type="entry name" value="Trypsin-like serine proteases"/>
    <property type="match status" value="1"/>
</dbReference>
<proteinExistence type="predicted"/>
<name>A0A914Z1S6_9BILA</name>
<accession>A0A914Z1S6</accession>
<dbReference type="Proteomes" id="UP000887577">
    <property type="component" value="Unplaced"/>
</dbReference>
<dbReference type="AlphaFoldDB" id="A0A914Z1S6"/>
<dbReference type="SMART" id="SM00020">
    <property type="entry name" value="Tryp_SPc"/>
    <property type="match status" value="1"/>
</dbReference>
<dbReference type="GO" id="GO:0006508">
    <property type="term" value="P:proteolysis"/>
    <property type="evidence" value="ECO:0007669"/>
    <property type="project" value="InterPro"/>
</dbReference>
<evidence type="ECO:0000313" key="3">
    <source>
        <dbReference type="Proteomes" id="UP000887577"/>
    </source>
</evidence>
<protein>
    <submittedName>
        <fullName evidence="4">Peptidase S1 domain-containing protein</fullName>
    </submittedName>
</protein>
<dbReference type="WBParaSite" id="PSU_v2.g5850.t1">
    <property type="protein sequence ID" value="PSU_v2.g5850.t1"/>
    <property type="gene ID" value="PSU_v2.g5850"/>
</dbReference>
<dbReference type="PANTHER" id="PTHR24260">
    <property type="match status" value="1"/>
</dbReference>
<dbReference type="PROSITE" id="PS50240">
    <property type="entry name" value="TRYPSIN_DOM"/>
    <property type="match status" value="1"/>
</dbReference>
<organism evidence="3 4">
    <name type="scientific">Panagrolaimus superbus</name>
    <dbReference type="NCBI Taxonomy" id="310955"/>
    <lineage>
        <taxon>Eukaryota</taxon>
        <taxon>Metazoa</taxon>
        <taxon>Ecdysozoa</taxon>
        <taxon>Nematoda</taxon>
        <taxon>Chromadorea</taxon>
        <taxon>Rhabditida</taxon>
        <taxon>Tylenchina</taxon>
        <taxon>Panagrolaimomorpha</taxon>
        <taxon>Panagrolaimoidea</taxon>
        <taxon>Panagrolaimidae</taxon>
        <taxon>Panagrolaimus</taxon>
    </lineage>
</organism>
<evidence type="ECO:0000313" key="4">
    <source>
        <dbReference type="WBParaSite" id="PSU_v2.g5850.t1"/>
    </source>
</evidence>
<dbReference type="InterPro" id="IPR043504">
    <property type="entry name" value="Peptidase_S1_PA_chymotrypsin"/>
</dbReference>